<organism evidence="1">
    <name type="scientific">Gordonia amarae</name>
    <dbReference type="NCBI Taxonomy" id="36821"/>
    <lineage>
        <taxon>Bacteria</taxon>
        <taxon>Bacillati</taxon>
        <taxon>Actinomycetota</taxon>
        <taxon>Actinomycetes</taxon>
        <taxon>Mycobacteriales</taxon>
        <taxon>Gordoniaceae</taxon>
        <taxon>Gordonia</taxon>
    </lineage>
</organism>
<reference evidence="1" key="1">
    <citation type="journal article" date="2021" name="Nat. Microbiol.">
        <title>Cocultivation of an ultrasmall environmental parasitic bacterium with lytic ability against bacteria associated with wastewater foams.</title>
        <authorList>
            <person name="Batinovic S."/>
            <person name="Rose J.J.A."/>
            <person name="Ratcliffe J."/>
            <person name="Seviour R.J."/>
            <person name="Petrovski S."/>
        </authorList>
    </citation>
    <scope>NUCLEOTIDE SEQUENCE</scope>
    <source>
        <strain evidence="1">CON44</strain>
    </source>
</reference>
<dbReference type="EMBL" id="CP045810">
    <property type="protein sequence ID" value="QHN38069.1"/>
    <property type="molecule type" value="Genomic_DNA"/>
</dbReference>
<accession>A0A857LIS1</accession>
<dbReference type="AlphaFoldDB" id="A0A857LIS1"/>
<gene>
    <name evidence="1" type="ORF">GII30_01685</name>
</gene>
<sequence length="47" mass="4735">MAPQATQHRTTTPGKSALAGDLLVFGMVIALVAITLIFVIAIGGTPA</sequence>
<dbReference type="RefSeq" id="WP_005188883.1">
    <property type="nucleotide sequence ID" value="NZ_CP045804.1"/>
</dbReference>
<protein>
    <submittedName>
        <fullName evidence="1">Uncharacterized protein</fullName>
    </submittedName>
</protein>
<name>A0A857LIS1_9ACTN</name>
<proteinExistence type="predicted"/>
<evidence type="ECO:0000313" key="1">
    <source>
        <dbReference type="EMBL" id="QHN38069.1"/>
    </source>
</evidence>